<sequence>MCLLPPKSVGSMRIWRNGAICIGPHFGNAVVSMVLIVIGSSSFIFVNFSQELRVLCGVFGVLSMFLIIRCATRDPGISARLPRAGLEQNASPKGSVGEQVECVNIVRRGREEVRELQRKWCYACNFYRPLRAVHCLQCDVCIQRRDHHCPWVGTCVGQRNYLLYFLFLWSVVVLSLIVLIGGVWGLVLRVEQLCGVGSCNIKDELIVAFRETYFVEPAVVLLSLLVLLPVVPLVLFHTHLALRNMTSGEYQRSSVEKAHYFDRGGLCANLSAALCAPIKPSIFSKEVDVVYSQVAVIDVEEV</sequence>
<keyword evidence="6 7" id="KW-0012">Acyltransferase</keyword>
<evidence type="ECO:0000256" key="6">
    <source>
        <dbReference type="ARBA" id="ARBA00023315"/>
    </source>
</evidence>
<accession>G0UK11</accession>
<protein>
    <recommendedName>
        <fullName evidence="7">Palmitoyltransferase</fullName>
        <ecNumber evidence="7">2.3.1.225</ecNumber>
    </recommendedName>
</protein>
<evidence type="ECO:0000256" key="5">
    <source>
        <dbReference type="ARBA" id="ARBA00023136"/>
    </source>
</evidence>
<dbReference type="GO" id="GO:0005794">
    <property type="term" value="C:Golgi apparatus"/>
    <property type="evidence" value="ECO:0007669"/>
    <property type="project" value="TreeGrafter"/>
</dbReference>
<keyword evidence="5 7" id="KW-0472">Membrane</keyword>
<dbReference type="InterPro" id="IPR039859">
    <property type="entry name" value="PFA4/ZDH16/20/ERF2-like"/>
</dbReference>
<evidence type="ECO:0000256" key="7">
    <source>
        <dbReference type="RuleBase" id="RU079119"/>
    </source>
</evidence>
<evidence type="ECO:0000256" key="2">
    <source>
        <dbReference type="ARBA" id="ARBA00022679"/>
    </source>
</evidence>
<dbReference type="VEuPathDB" id="TriTrypDB:TcIL3000_3_1430"/>
<feature type="transmembrane region" description="Helical" evidence="7">
    <location>
        <begin position="52"/>
        <end position="71"/>
    </location>
</feature>
<dbReference type="EMBL" id="HE575316">
    <property type="protein sequence ID" value="CCC89716.1"/>
    <property type="molecule type" value="Genomic_DNA"/>
</dbReference>
<dbReference type="PANTHER" id="PTHR22883">
    <property type="entry name" value="ZINC FINGER DHHC DOMAIN CONTAINING PROTEIN"/>
    <property type="match status" value="1"/>
</dbReference>
<evidence type="ECO:0000256" key="3">
    <source>
        <dbReference type="ARBA" id="ARBA00022692"/>
    </source>
</evidence>
<dbReference type="InterPro" id="IPR001594">
    <property type="entry name" value="Palmitoyltrfase_DHHC"/>
</dbReference>
<evidence type="ECO:0000259" key="8">
    <source>
        <dbReference type="Pfam" id="PF01529"/>
    </source>
</evidence>
<dbReference type="GO" id="GO:0006612">
    <property type="term" value="P:protein targeting to membrane"/>
    <property type="evidence" value="ECO:0007669"/>
    <property type="project" value="TreeGrafter"/>
</dbReference>
<dbReference type="GO" id="GO:0005783">
    <property type="term" value="C:endoplasmic reticulum"/>
    <property type="evidence" value="ECO:0007669"/>
    <property type="project" value="TreeGrafter"/>
</dbReference>
<dbReference type="GO" id="GO:0019706">
    <property type="term" value="F:protein-cysteine S-palmitoyltransferase activity"/>
    <property type="evidence" value="ECO:0007669"/>
    <property type="project" value="UniProtKB-EC"/>
</dbReference>
<feature type="transmembrane region" description="Helical" evidence="7">
    <location>
        <begin position="161"/>
        <end position="187"/>
    </location>
</feature>
<reference evidence="9" key="1">
    <citation type="journal article" date="2012" name="Proc. Natl. Acad. Sci. U.S.A.">
        <title>Antigenic diversity is generated by distinct evolutionary mechanisms in African trypanosome species.</title>
        <authorList>
            <person name="Jackson A.P."/>
            <person name="Berry A."/>
            <person name="Aslett M."/>
            <person name="Allison H.C."/>
            <person name="Burton P."/>
            <person name="Vavrova-Anderson J."/>
            <person name="Brown R."/>
            <person name="Browne H."/>
            <person name="Corton N."/>
            <person name="Hauser H."/>
            <person name="Gamble J."/>
            <person name="Gilderthorp R."/>
            <person name="Marcello L."/>
            <person name="McQuillan J."/>
            <person name="Otto T.D."/>
            <person name="Quail M.A."/>
            <person name="Sanders M.J."/>
            <person name="van Tonder A."/>
            <person name="Ginger M.L."/>
            <person name="Field M.C."/>
            <person name="Barry J.D."/>
            <person name="Hertz-Fowler C."/>
            <person name="Berriman M."/>
        </authorList>
    </citation>
    <scope>NUCLEOTIDE SEQUENCE</scope>
    <source>
        <strain evidence="9">IL3000</strain>
    </source>
</reference>
<evidence type="ECO:0000313" key="9">
    <source>
        <dbReference type="EMBL" id="CCC89716.1"/>
    </source>
</evidence>
<comment type="domain">
    <text evidence="7">The DHHC domain is required for palmitoyltransferase activity.</text>
</comment>
<keyword evidence="3 7" id="KW-0812">Transmembrane</keyword>
<name>G0UK11_TRYCI</name>
<organism evidence="9">
    <name type="scientific">Trypanosoma congolense (strain IL3000)</name>
    <dbReference type="NCBI Taxonomy" id="1068625"/>
    <lineage>
        <taxon>Eukaryota</taxon>
        <taxon>Discoba</taxon>
        <taxon>Euglenozoa</taxon>
        <taxon>Kinetoplastea</taxon>
        <taxon>Metakinetoplastina</taxon>
        <taxon>Trypanosomatida</taxon>
        <taxon>Trypanosomatidae</taxon>
        <taxon>Trypanosoma</taxon>
        <taxon>Nannomonas</taxon>
    </lineage>
</organism>
<dbReference type="EC" id="2.3.1.225" evidence="7"/>
<dbReference type="AlphaFoldDB" id="G0UK11"/>
<evidence type="ECO:0000256" key="1">
    <source>
        <dbReference type="ARBA" id="ARBA00004141"/>
    </source>
</evidence>
<comment type="catalytic activity">
    <reaction evidence="7">
        <text>L-cysteinyl-[protein] + hexadecanoyl-CoA = S-hexadecanoyl-L-cysteinyl-[protein] + CoA</text>
        <dbReference type="Rhea" id="RHEA:36683"/>
        <dbReference type="Rhea" id="RHEA-COMP:10131"/>
        <dbReference type="Rhea" id="RHEA-COMP:11032"/>
        <dbReference type="ChEBI" id="CHEBI:29950"/>
        <dbReference type="ChEBI" id="CHEBI:57287"/>
        <dbReference type="ChEBI" id="CHEBI:57379"/>
        <dbReference type="ChEBI" id="CHEBI:74151"/>
        <dbReference type="EC" id="2.3.1.225"/>
    </reaction>
</comment>
<gene>
    <name evidence="9" type="ORF">TCIL3000_3_1430</name>
</gene>
<dbReference type="PANTHER" id="PTHR22883:SF478">
    <property type="entry name" value="PALMITOYLTRANSFERASE"/>
    <property type="match status" value="1"/>
</dbReference>
<feature type="domain" description="Palmitoyltransferase DHHC" evidence="8">
    <location>
        <begin position="117"/>
        <end position="252"/>
    </location>
</feature>
<dbReference type="Pfam" id="PF01529">
    <property type="entry name" value="DHHC"/>
    <property type="match status" value="1"/>
</dbReference>
<comment type="subcellular location">
    <subcellularLocation>
        <location evidence="1">Membrane</location>
        <topology evidence="1">Multi-pass membrane protein</topology>
    </subcellularLocation>
</comment>
<proteinExistence type="inferred from homology"/>
<evidence type="ECO:0000256" key="4">
    <source>
        <dbReference type="ARBA" id="ARBA00022989"/>
    </source>
</evidence>
<dbReference type="PROSITE" id="PS50216">
    <property type="entry name" value="DHHC"/>
    <property type="match status" value="1"/>
</dbReference>
<feature type="transmembrane region" description="Helical" evidence="7">
    <location>
        <begin position="218"/>
        <end position="242"/>
    </location>
</feature>
<feature type="transmembrane region" description="Helical" evidence="7">
    <location>
        <begin position="21"/>
        <end position="46"/>
    </location>
</feature>
<keyword evidence="4 7" id="KW-1133">Transmembrane helix</keyword>
<keyword evidence="2 7" id="KW-0808">Transferase</keyword>
<dbReference type="GO" id="GO:0016020">
    <property type="term" value="C:membrane"/>
    <property type="evidence" value="ECO:0007669"/>
    <property type="project" value="UniProtKB-SubCell"/>
</dbReference>
<comment type="similarity">
    <text evidence="7">Belongs to the DHHC palmitoyltransferase family.</text>
</comment>